<evidence type="ECO:0000313" key="3">
    <source>
        <dbReference type="EMBL" id="MBM9505734.1"/>
    </source>
</evidence>
<gene>
    <name evidence="3" type="ORF">ITX44_14460</name>
</gene>
<name>A0ABS2TQW9_9ACTN</name>
<dbReference type="Pfam" id="PF07508">
    <property type="entry name" value="Recombinase"/>
    <property type="match status" value="1"/>
</dbReference>
<feature type="compositionally biased region" description="Basic and acidic residues" evidence="1">
    <location>
        <begin position="14"/>
        <end position="25"/>
    </location>
</feature>
<keyword evidence="4" id="KW-1185">Reference proteome</keyword>
<dbReference type="PROSITE" id="PS51737">
    <property type="entry name" value="RECOMBINASE_DNA_BIND"/>
    <property type="match status" value="1"/>
</dbReference>
<protein>
    <submittedName>
        <fullName evidence="3">Recombinase family protein</fullName>
    </submittedName>
</protein>
<proteinExistence type="predicted"/>
<evidence type="ECO:0000313" key="4">
    <source>
        <dbReference type="Proteomes" id="UP000749040"/>
    </source>
</evidence>
<evidence type="ECO:0000259" key="2">
    <source>
        <dbReference type="PROSITE" id="PS51737"/>
    </source>
</evidence>
<dbReference type="PANTHER" id="PTHR30461:SF23">
    <property type="entry name" value="DNA RECOMBINASE-RELATED"/>
    <property type="match status" value="1"/>
</dbReference>
<sequence length="372" mass="39447">MKATSTWQIAREFTHADRHSDHRCAPDTAPLGAAPADNATPPGSAAEGVRERAAAGRQSGGHRRFGWLAGDLTGGRPHNHLLDPAESPYLRGAIEMIMAGKSEQTVSRWLAEQGVPTVRGGIWTGTTVRNMVSNPAVCGYRILGGELVRDPATGEPVVGGWETIATPQEWLRVMRRYERGRTPGAAKRAANASDASGGPDAPGTSGVSGASGPSGPSGARGKGPQGRKYVLSGFLRCGRPGADGRECGATLVGNPVTRGTPHGSYACASGSCRGLARRMDLVDATITAMVLDELERRYGSGPGEPGTWPDPLLGGFTRQRWTEFDLRQKRIAISAVIERVVVRPLPEGRSTRAPFDPALLDVRWTPRPAPEE</sequence>
<reference evidence="3 4" key="1">
    <citation type="submission" date="2021-01" db="EMBL/GenBank/DDBJ databases">
        <title>Streptomyces acididurans sp. nov., isolated from a peat swamp forest soil.</title>
        <authorList>
            <person name="Chantavorakit T."/>
            <person name="Duangmal K."/>
        </authorList>
    </citation>
    <scope>NUCLEOTIDE SEQUENCE [LARGE SCALE GENOMIC DNA]</scope>
    <source>
        <strain evidence="3 4">KK5PA1</strain>
    </source>
</reference>
<dbReference type="InterPro" id="IPR038109">
    <property type="entry name" value="DNA_bind_recomb_sf"/>
</dbReference>
<dbReference type="RefSeq" id="WP_205357616.1">
    <property type="nucleotide sequence ID" value="NZ_JADKYB010000007.1"/>
</dbReference>
<feature type="compositionally biased region" description="Low complexity" evidence="1">
    <location>
        <begin position="185"/>
        <end position="217"/>
    </location>
</feature>
<dbReference type="InterPro" id="IPR050639">
    <property type="entry name" value="SSR_resolvase"/>
</dbReference>
<dbReference type="Gene3D" id="3.90.1750.20">
    <property type="entry name" value="Putative Large Serine Recombinase, Chain B, Domain 2"/>
    <property type="match status" value="1"/>
</dbReference>
<comment type="caution">
    <text evidence="3">The sequence shown here is derived from an EMBL/GenBank/DDBJ whole genome shotgun (WGS) entry which is preliminary data.</text>
</comment>
<feature type="domain" description="Recombinase" evidence="2">
    <location>
        <begin position="64"/>
        <end position="183"/>
    </location>
</feature>
<organism evidence="3 4">
    <name type="scientific">Actinacidiphila acididurans</name>
    <dbReference type="NCBI Taxonomy" id="2784346"/>
    <lineage>
        <taxon>Bacteria</taxon>
        <taxon>Bacillati</taxon>
        <taxon>Actinomycetota</taxon>
        <taxon>Actinomycetes</taxon>
        <taxon>Kitasatosporales</taxon>
        <taxon>Streptomycetaceae</taxon>
        <taxon>Actinacidiphila</taxon>
    </lineage>
</organism>
<dbReference type="PANTHER" id="PTHR30461">
    <property type="entry name" value="DNA-INVERTASE FROM LAMBDOID PROPHAGE"/>
    <property type="match status" value="1"/>
</dbReference>
<feature type="region of interest" description="Disordered" evidence="1">
    <location>
        <begin position="14"/>
        <end position="67"/>
    </location>
</feature>
<dbReference type="Proteomes" id="UP000749040">
    <property type="component" value="Unassembled WGS sequence"/>
</dbReference>
<dbReference type="InterPro" id="IPR011109">
    <property type="entry name" value="DNA_bind_recombinase_dom"/>
</dbReference>
<feature type="region of interest" description="Disordered" evidence="1">
    <location>
        <begin position="182"/>
        <end position="225"/>
    </location>
</feature>
<accession>A0ABS2TQW9</accession>
<dbReference type="EMBL" id="JADKYB010000007">
    <property type="protein sequence ID" value="MBM9505734.1"/>
    <property type="molecule type" value="Genomic_DNA"/>
</dbReference>
<evidence type="ECO:0000256" key="1">
    <source>
        <dbReference type="SAM" id="MobiDB-lite"/>
    </source>
</evidence>